<feature type="active site" evidence="7">
    <location>
        <position position="355"/>
    </location>
</feature>
<feature type="binding site" evidence="8">
    <location>
        <position position="420"/>
    </location>
    <ligand>
        <name>Ca(2+)</name>
        <dbReference type="ChEBI" id="CHEBI:29108"/>
    </ligand>
</feature>
<evidence type="ECO:0000256" key="5">
    <source>
        <dbReference type="ARBA" id="ARBA00023315"/>
    </source>
</evidence>
<feature type="domain" description="Transglutaminase-like" evidence="10">
    <location>
        <begin position="288"/>
        <end position="381"/>
    </location>
</feature>
<dbReference type="PANTHER" id="PTHR11590:SF38">
    <property type="entry name" value="PROTEIN-GLUTAMINE GAMMA-GLUTAMYLTRANSFERASE 5"/>
    <property type="match status" value="1"/>
</dbReference>
<dbReference type="InterPro" id="IPR036985">
    <property type="entry name" value="Transglutaminase-like_sf"/>
</dbReference>
<keyword evidence="4 8" id="KW-0106">Calcium</keyword>
<dbReference type="GO" id="GO:0003810">
    <property type="term" value="F:protein-glutamine gamma-glutamyltransferase activity"/>
    <property type="evidence" value="ECO:0007669"/>
    <property type="project" value="UniProtKB-EC"/>
</dbReference>
<dbReference type="FunFam" id="2.60.40.10:FF:000090">
    <property type="entry name" value="Protein-glutamine gamma-glutamyltransferase 2"/>
    <property type="match status" value="1"/>
</dbReference>
<feature type="binding site" evidence="8">
    <location>
        <position position="418"/>
    </location>
    <ligand>
        <name>Ca(2+)</name>
        <dbReference type="ChEBI" id="CHEBI:29108"/>
    </ligand>
</feature>
<dbReference type="GeneTree" id="ENSGT01050000244866"/>
<dbReference type="InterPro" id="IPR013808">
    <property type="entry name" value="Transglutaminase_AS"/>
</dbReference>
<evidence type="ECO:0000313" key="11">
    <source>
        <dbReference type="Ensembl" id="ENSPMRP00000014596.1"/>
    </source>
</evidence>
<evidence type="ECO:0000256" key="2">
    <source>
        <dbReference type="ARBA" id="ARBA00022679"/>
    </source>
</evidence>
<organism evidence="11 12">
    <name type="scientific">Podarcis muralis</name>
    <name type="common">Wall lizard</name>
    <name type="synonym">Lacerta muralis</name>
    <dbReference type="NCBI Taxonomy" id="64176"/>
    <lineage>
        <taxon>Eukaryota</taxon>
        <taxon>Metazoa</taxon>
        <taxon>Chordata</taxon>
        <taxon>Craniata</taxon>
        <taxon>Vertebrata</taxon>
        <taxon>Euteleostomi</taxon>
        <taxon>Lepidosauria</taxon>
        <taxon>Squamata</taxon>
        <taxon>Bifurcata</taxon>
        <taxon>Unidentata</taxon>
        <taxon>Episquamata</taxon>
        <taxon>Laterata</taxon>
        <taxon>Lacertibaenia</taxon>
        <taxon>Lacertidae</taxon>
        <taxon>Podarcis</taxon>
    </lineage>
</organism>
<evidence type="ECO:0000256" key="3">
    <source>
        <dbReference type="ARBA" id="ARBA00022723"/>
    </source>
</evidence>
<dbReference type="Proteomes" id="UP000472272">
    <property type="component" value="Chromosome 6"/>
</dbReference>
<dbReference type="Pfam" id="PF00868">
    <property type="entry name" value="Transglut_N"/>
    <property type="match status" value="1"/>
</dbReference>
<dbReference type="InterPro" id="IPR001102">
    <property type="entry name" value="Transglutaminase_N"/>
</dbReference>
<dbReference type="InterPro" id="IPR002931">
    <property type="entry name" value="Transglutaminase-like"/>
</dbReference>
<evidence type="ECO:0000259" key="10">
    <source>
        <dbReference type="SMART" id="SM00460"/>
    </source>
</evidence>
<dbReference type="InterPro" id="IPR050779">
    <property type="entry name" value="Transglutaminase"/>
</dbReference>
<keyword evidence="3 8" id="KW-0479">Metal-binding</keyword>
<evidence type="ECO:0000256" key="7">
    <source>
        <dbReference type="PIRSR" id="PIRSR000459-1"/>
    </source>
</evidence>
<feature type="binding site" evidence="8">
    <location>
        <position position="466"/>
    </location>
    <ligand>
        <name>Ca(2+)</name>
        <dbReference type="ChEBI" id="CHEBI:29108"/>
    </ligand>
</feature>
<dbReference type="PIRSF" id="PIRSF000459">
    <property type="entry name" value="TGM_EBP42"/>
    <property type="match status" value="1"/>
</dbReference>
<evidence type="ECO:0000256" key="8">
    <source>
        <dbReference type="PIRSR" id="PIRSR000459-2"/>
    </source>
</evidence>
<protein>
    <recommendedName>
        <fullName evidence="6">protein-glutamine gamma-glutamyltransferase</fullName>
        <ecNumber evidence="6">2.3.2.13</ecNumber>
    </recommendedName>
</protein>
<reference evidence="11" key="2">
    <citation type="submission" date="2025-08" db="UniProtKB">
        <authorList>
            <consortium name="Ensembl"/>
        </authorList>
    </citation>
    <scope>IDENTIFICATION</scope>
</reference>
<dbReference type="AlphaFoldDB" id="A0A670IS73"/>
<name>A0A670IS73_PODMU</name>
<dbReference type="Ensembl" id="ENSPMRT00000015592.1">
    <property type="protein sequence ID" value="ENSPMRP00000014596.1"/>
    <property type="gene ID" value="ENSPMRG00000009653.1"/>
</dbReference>
<dbReference type="InterPro" id="IPR008958">
    <property type="entry name" value="Transglutaminase_C"/>
</dbReference>
<dbReference type="SUPFAM" id="SSF49309">
    <property type="entry name" value="Transglutaminase, two C-terminal domains"/>
    <property type="match status" value="2"/>
</dbReference>
<dbReference type="InterPro" id="IPR013783">
    <property type="entry name" value="Ig-like_fold"/>
</dbReference>
<dbReference type="Pfam" id="PF01841">
    <property type="entry name" value="Transglut_core"/>
    <property type="match status" value="1"/>
</dbReference>
<gene>
    <name evidence="11" type="primary">TGM5</name>
</gene>
<evidence type="ECO:0000313" key="12">
    <source>
        <dbReference type="Proteomes" id="UP000472272"/>
    </source>
</evidence>
<feature type="active site" evidence="7">
    <location>
        <position position="296"/>
    </location>
</feature>
<reference evidence="11 12" key="1">
    <citation type="journal article" date="2019" name="Proc. Natl. Acad. Sci. U.S.A.">
        <title>Regulatory changes in pterin and carotenoid genes underlie balanced color polymorphisms in the wall lizard.</title>
        <authorList>
            <person name="Andrade P."/>
            <person name="Pinho C."/>
            <person name="Perez I de Lanuza G."/>
            <person name="Afonso S."/>
            <person name="Brejcha J."/>
            <person name="Rubin C.J."/>
            <person name="Wallerman O."/>
            <person name="Pereira P."/>
            <person name="Sabatino S.J."/>
            <person name="Bellati A."/>
            <person name="Pellitteri-Rosa D."/>
            <person name="Bosakova Z."/>
            <person name="Bunikis I."/>
            <person name="Carretero M.A."/>
            <person name="Feiner N."/>
            <person name="Marsik P."/>
            <person name="Pauperio F."/>
            <person name="Salvi D."/>
            <person name="Soler L."/>
            <person name="While G.M."/>
            <person name="Uller T."/>
            <person name="Font E."/>
            <person name="Andersson L."/>
            <person name="Carneiro M."/>
        </authorList>
    </citation>
    <scope>NUCLEOTIDE SEQUENCE</scope>
</reference>
<dbReference type="SUPFAM" id="SSF81296">
    <property type="entry name" value="E set domains"/>
    <property type="match status" value="1"/>
</dbReference>
<evidence type="ECO:0000256" key="9">
    <source>
        <dbReference type="SAM" id="MobiDB-lite"/>
    </source>
</evidence>
<evidence type="ECO:0000256" key="1">
    <source>
        <dbReference type="ARBA" id="ARBA00005968"/>
    </source>
</evidence>
<dbReference type="InterPro" id="IPR036238">
    <property type="entry name" value="Transglutaminase_C_sf"/>
</dbReference>
<reference evidence="11" key="3">
    <citation type="submission" date="2025-09" db="UniProtKB">
        <authorList>
            <consortium name="Ensembl"/>
        </authorList>
    </citation>
    <scope>IDENTIFICATION</scope>
</reference>
<dbReference type="PROSITE" id="PS00547">
    <property type="entry name" value="TRANSGLUTAMINASES"/>
    <property type="match status" value="1"/>
</dbReference>
<sequence length="738" mass="82387">MRWAPGIAQQSPLTSFCSLVELQLAFITWHSTKNNLQHRTAEMGGQQVIARRGQPFTITLHFQGRGYLHGDSLHLIAETGPQPDQQAGTQSIFPVGPGQPDLKRAWRATASAASGPRSTDVVVWPPAGAPIGRYQLKIRVDSDHTSKFYYLGDFILLFNAWCPDDDVYLESELEREEYVLNEQGLIYQGNKNWIRPVPWNFGQFEEGIVGICLKLLDRSLHFLHDPGRDCSLRNSPVYVSRVLSAMINSNDDNGVLLGNWSEDYSGGVRPTEWSGSIAILTQWDHSGGRPVKYGQCWVFAAVMCTVLRCLGIPSRVVTNFDSGHEKDGNLIIDVFYDKAGHLLPTESKDSIWNFHVWNECWMARRDLPPGYHGWQVLDATPQERSNGLYCCGPAPVSAIREGDVDVRFDAPFVFSMVNADRVAWLLDGARKEKLQWDTSAVGNNISTKCVGSDEREDITSAYKYPEGSLAERRVFLKALGQRQPLSPPVRYRSGVLPVAFSASVEDRTREPPPAMAQTSLKLQLVESPEVGQDIQLVLAACNLEFVHKELKLSLSAQAVLHDGHPRPPFWQETLYLSLRPREGKELPWTISYQQYGQQLGEDKQLCVIALGEENTTWLKTLAEKTITMASPSLDIHVLASVVVNQPFPIQVVFANPLSEPVGNCVLTMEGSGLVKGQPQIQLGPLGPRKQTSVRLQLTPYKSGPRQLHVTLKSSQFPPVKGHKQLQVAPRSGWRCRRD</sequence>
<dbReference type="Gene3D" id="2.60.40.10">
    <property type="entry name" value="Immunoglobulins"/>
    <property type="match status" value="3"/>
</dbReference>
<dbReference type="OMA" id="LAPFWQD"/>
<dbReference type="SUPFAM" id="SSF54001">
    <property type="entry name" value="Cysteine proteinases"/>
    <property type="match status" value="1"/>
</dbReference>
<feature type="region of interest" description="Disordered" evidence="9">
    <location>
        <begin position="719"/>
        <end position="738"/>
    </location>
</feature>
<evidence type="ECO:0000256" key="6">
    <source>
        <dbReference type="ARBA" id="ARBA00024222"/>
    </source>
</evidence>
<dbReference type="PANTHER" id="PTHR11590">
    <property type="entry name" value="PROTEIN-GLUTAMINE GAMMA-GLUTAMYLTRANSFERASE"/>
    <property type="match status" value="1"/>
</dbReference>
<dbReference type="FunFam" id="3.90.260.10:FF:000001">
    <property type="entry name" value="Protein-glutamine gamma-glutamyltransferase 2"/>
    <property type="match status" value="1"/>
</dbReference>
<dbReference type="Gene3D" id="3.90.260.10">
    <property type="entry name" value="Transglutaminase-like"/>
    <property type="match status" value="1"/>
</dbReference>
<dbReference type="EC" id="2.3.2.13" evidence="6"/>
<keyword evidence="2" id="KW-0808">Transferase</keyword>
<comment type="cofactor">
    <cofactor evidence="8">
        <name>Ca(2+)</name>
        <dbReference type="ChEBI" id="CHEBI:29108"/>
    </cofactor>
    <text evidence="8">Binds 1 Ca(2+) ion per subunit.</text>
</comment>
<dbReference type="InterPro" id="IPR023608">
    <property type="entry name" value="Transglutaminase_animal"/>
</dbReference>
<keyword evidence="5" id="KW-0012">Acyltransferase</keyword>
<comment type="similarity">
    <text evidence="1">Belongs to the transglutaminase superfamily. Transglutaminase family.</text>
</comment>
<dbReference type="Pfam" id="PF00927">
    <property type="entry name" value="Transglut_C"/>
    <property type="match status" value="2"/>
</dbReference>
<feature type="binding site" evidence="8">
    <location>
        <position position="471"/>
    </location>
    <ligand>
        <name>Ca(2+)</name>
        <dbReference type="ChEBI" id="CHEBI:29108"/>
    </ligand>
</feature>
<dbReference type="SMART" id="SM00460">
    <property type="entry name" value="TGc"/>
    <property type="match status" value="1"/>
</dbReference>
<dbReference type="InterPro" id="IPR038765">
    <property type="entry name" value="Papain-like_cys_pep_sf"/>
</dbReference>
<dbReference type="GO" id="GO:0046872">
    <property type="term" value="F:metal ion binding"/>
    <property type="evidence" value="ECO:0007669"/>
    <property type="project" value="UniProtKB-KW"/>
</dbReference>
<keyword evidence="12" id="KW-1185">Reference proteome</keyword>
<dbReference type="InterPro" id="IPR014756">
    <property type="entry name" value="Ig_E-set"/>
</dbReference>
<accession>A0A670IS73</accession>
<proteinExistence type="inferred from homology"/>
<evidence type="ECO:0000256" key="4">
    <source>
        <dbReference type="ARBA" id="ARBA00022837"/>
    </source>
</evidence>
<feature type="active site" evidence="7">
    <location>
        <position position="378"/>
    </location>
</feature>